<dbReference type="Proteomes" id="UP000092627">
    <property type="component" value="Unassembled WGS sequence"/>
</dbReference>
<gene>
    <name evidence="2" type="ORF">MAQ5080_03050</name>
</gene>
<dbReference type="RefSeq" id="WP_231870854.1">
    <property type="nucleotide sequence ID" value="NZ_FLOC01000020.1"/>
</dbReference>
<dbReference type="STRING" id="295068.MAQ5080_03050"/>
<feature type="transmembrane region" description="Helical" evidence="1">
    <location>
        <begin position="21"/>
        <end position="43"/>
    </location>
</feature>
<feature type="transmembrane region" description="Helical" evidence="1">
    <location>
        <begin position="55"/>
        <end position="81"/>
    </location>
</feature>
<dbReference type="EMBL" id="FLOC01000020">
    <property type="protein sequence ID" value="SBS35027.1"/>
    <property type="molecule type" value="Genomic_DNA"/>
</dbReference>
<keyword evidence="1" id="KW-0472">Membrane</keyword>
<sequence>MSKPLALLHKLALKLGQNPRLALLKLIQGGLLFAFGVLMIFVANNLVIDSIQRELIALVGLITAGLGVVWSLIGYLSMSVLRIYHMLNKKD</sequence>
<keyword evidence="3" id="KW-1185">Reference proteome</keyword>
<accession>A0A1A8TMR6</accession>
<evidence type="ECO:0000313" key="3">
    <source>
        <dbReference type="Proteomes" id="UP000092627"/>
    </source>
</evidence>
<proteinExistence type="predicted"/>
<keyword evidence="1" id="KW-1133">Transmembrane helix</keyword>
<name>A0A1A8TMR6_9GAMM</name>
<evidence type="ECO:0000256" key="1">
    <source>
        <dbReference type="SAM" id="Phobius"/>
    </source>
</evidence>
<dbReference type="AlphaFoldDB" id="A0A1A8TMR6"/>
<organism evidence="2 3">
    <name type="scientific">Marinomonas aquimarina</name>
    <dbReference type="NCBI Taxonomy" id="295068"/>
    <lineage>
        <taxon>Bacteria</taxon>
        <taxon>Pseudomonadati</taxon>
        <taxon>Pseudomonadota</taxon>
        <taxon>Gammaproteobacteria</taxon>
        <taxon>Oceanospirillales</taxon>
        <taxon>Oceanospirillaceae</taxon>
        <taxon>Marinomonas</taxon>
    </lineage>
</organism>
<keyword evidence="1" id="KW-0812">Transmembrane</keyword>
<evidence type="ECO:0000313" key="2">
    <source>
        <dbReference type="EMBL" id="SBS35027.1"/>
    </source>
</evidence>
<protein>
    <submittedName>
        <fullName evidence="2">Uncharacterized protein</fullName>
    </submittedName>
</protein>
<reference evidence="2 3" key="1">
    <citation type="submission" date="2016-06" db="EMBL/GenBank/DDBJ databases">
        <authorList>
            <person name="Kjaerup R.B."/>
            <person name="Dalgaard T.S."/>
            <person name="Juul-Madsen H.R."/>
        </authorList>
    </citation>
    <scope>NUCLEOTIDE SEQUENCE [LARGE SCALE GENOMIC DNA]</scope>
    <source>
        <strain evidence="2 3">CECT 5080</strain>
    </source>
</reference>